<dbReference type="InterPro" id="IPR039539">
    <property type="entry name" value="Ras_GTPase_bind_prot"/>
</dbReference>
<keyword evidence="1 2" id="KW-0694">RNA-binding</keyword>
<dbReference type="PANTHER" id="PTHR10693">
    <property type="entry name" value="RAS GTPASE-ACTIVATING PROTEIN-BINDING PROTEIN"/>
    <property type="match status" value="1"/>
</dbReference>
<evidence type="ECO:0000259" key="4">
    <source>
        <dbReference type="PROSITE" id="PS50102"/>
    </source>
</evidence>
<reference evidence="6 7" key="1">
    <citation type="journal article" date="2015" name="Fungal Genet. Biol.">
        <title>Evolution of novel wood decay mechanisms in Agaricales revealed by the genome sequences of Fistulina hepatica and Cylindrobasidium torrendii.</title>
        <authorList>
            <person name="Floudas D."/>
            <person name="Held B.W."/>
            <person name="Riley R."/>
            <person name="Nagy L.G."/>
            <person name="Koehler G."/>
            <person name="Ransdell A.S."/>
            <person name="Younus H."/>
            <person name="Chow J."/>
            <person name="Chiniquy J."/>
            <person name="Lipzen A."/>
            <person name="Tritt A."/>
            <person name="Sun H."/>
            <person name="Haridas S."/>
            <person name="LaButti K."/>
            <person name="Ohm R.A."/>
            <person name="Kues U."/>
            <person name="Blanchette R.A."/>
            <person name="Grigoriev I.V."/>
            <person name="Minto R.E."/>
            <person name="Hibbett D.S."/>
        </authorList>
    </citation>
    <scope>NUCLEOTIDE SEQUENCE [LARGE SCALE GENOMIC DNA]</scope>
    <source>
        <strain evidence="6 7">ATCC 64428</strain>
    </source>
</reference>
<feature type="compositionally biased region" description="Pro residues" evidence="3">
    <location>
        <begin position="175"/>
        <end position="202"/>
    </location>
</feature>
<dbReference type="Pfam" id="PF02136">
    <property type="entry name" value="NTF2"/>
    <property type="match status" value="1"/>
</dbReference>
<evidence type="ECO:0000313" key="7">
    <source>
        <dbReference type="Proteomes" id="UP000054144"/>
    </source>
</evidence>
<dbReference type="GO" id="GO:0016579">
    <property type="term" value="P:protein deubiquitination"/>
    <property type="evidence" value="ECO:0007669"/>
    <property type="project" value="TreeGrafter"/>
</dbReference>
<accession>A0A0D7A9N1</accession>
<dbReference type="GO" id="GO:1990904">
    <property type="term" value="C:ribonucleoprotein complex"/>
    <property type="evidence" value="ECO:0007669"/>
    <property type="project" value="TreeGrafter"/>
</dbReference>
<dbReference type="GO" id="GO:1990861">
    <property type="term" value="C:Ubp3-Bre5 deubiquitination complex"/>
    <property type="evidence" value="ECO:0007669"/>
    <property type="project" value="TreeGrafter"/>
</dbReference>
<gene>
    <name evidence="6" type="ORF">FISHEDRAFT_13956</name>
</gene>
<dbReference type="InterPro" id="IPR002075">
    <property type="entry name" value="NTF2_dom"/>
</dbReference>
<evidence type="ECO:0000313" key="6">
    <source>
        <dbReference type="EMBL" id="KIY47528.1"/>
    </source>
</evidence>
<dbReference type="PRINTS" id="PR01217">
    <property type="entry name" value="PRICHEXTENSN"/>
</dbReference>
<dbReference type="FunFam" id="3.10.450.50:FF:000003">
    <property type="entry name" value="Nuclear transport factor 2 family protein"/>
    <property type="match status" value="1"/>
</dbReference>
<dbReference type="OrthoDB" id="339151at2759"/>
<dbReference type="Gene3D" id="3.10.450.50">
    <property type="match status" value="1"/>
</dbReference>
<dbReference type="SMART" id="SM00360">
    <property type="entry name" value="RRM"/>
    <property type="match status" value="1"/>
</dbReference>
<feature type="compositionally biased region" description="Basic and acidic residues" evidence="3">
    <location>
        <begin position="455"/>
        <end position="468"/>
    </location>
</feature>
<feature type="region of interest" description="Disordered" evidence="3">
    <location>
        <begin position="433"/>
        <end position="474"/>
    </location>
</feature>
<dbReference type="InterPro" id="IPR000504">
    <property type="entry name" value="RRM_dom"/>
</dbReference>
<dbReference type="Gene3D" id="3.30.70.330">
    <property type="match status" value="1"/>
</dbReference>
<evidence type="ECO:0000256" key="1">
    <source>
        <dbReference type="ARBA" id="ARBA00022884"/>
    </source>
</evidence>
<feature type="compositionally biased region" description="Low complexity" evidence="3">
    <location>
        <begin position="238"/>
        <end position="250"/>
    </location>
</feature>
<feature type="compositionally biased region" description="Low complexity" evidence="3">
    <location>
        <begin position="302"/>
        <end position="318"/>
    </location>
</feature>
<dbReference type="InterPro" id="IPR012677">
    <property type="entry name" value="Nucleotide-bd_a/b_plait_sf"/>
</dbReference>
<dbReference type="PANTHER" id="PTHR10693:SF20">
    <property type="entry name" value="AT27578P"/>
    <property type="match status" value="1"/>
</dbReference>
<organism evidence="6 7">
    <name type="scientific">Fistulina hepatica ATCC 64428</name>
    <dbReference type="NCBI Taxonomy" id="1128425"/>
    <lineage>
        <taxon>Eukaryota</taxon>
        <taxon>Fungi</taxon>
        <taxon>Dikarya</taxon>
        <taxon>Basidiomycota</taxon>
        <taxon>Agaricomycotina</taxon>
        <taxon>Agaricomycetes</taxon>
        <taxon>Agaricomycetidae</taxon>
        <taxon>Agaricales</taxon>
        <taxon>Fistulinaceae</taxon>
        <taxon>Fistulina</taxon>
    </lineage>
</organism>
<feature type="non-terminal residue" evidence="6">
    <location>
        <position position="474"/>
    </location>
</feature>
<evidence type="ECO:0000256" key="2">
    <source>
        <dbReference type="PROSITE-ProRule" id="PRU00176"/>
    </source>
</evidence>
<dbReference type="Proteomes" id="UP000054144">
    <property type="component" value="Unassembled WGS sequence"/>
</dbReference>
<dbReference type="PROSITE" id="PS50102">
    <property type="entry name" value="RRM"/>
    <property type="match status" value="1"/>
</dbReference>
<evidence type="ECO:0008006" key="8">
    <source>
        <dbReference type="Google" id="ProtNLM"/>
    </source>
</evidence>
<dbReference type="InterPro" id="IPR032710">
    <property type="entry name" value="NTF2-like_dom_sf"/>
</dbReference>
<dbReference type="GO" id="GO:0005829">
    <property type="term" value="C:cytosol"/>
    <property type="evidence" value="ECO:0007669"/>
    <property type="project" value="TreeGrafter"/>
</dbReference>
<dbReference type="AlphaFoldDB" id="A0A0D7A9N1"/>
<protein>
    <recommendedName>
        <fullName evidence="8">NTF2-domain-containing protein</fullName>
    </recommendedName>
</protein>
<feature type="domain" description="NTF2" evidence="5">
    <location>
        <begin position="19"/>
        <end position="135"/>
    </location>
</feature>
<proteinExistence type="predicted"/>
<dbReference type="CDD" id="cd00590">
    <property type="entry name" value="RRM_SF"/>
    <property type="match status" value="1"/>
</dbReference>
<dbReference type="CDD" id="cd00780">
    <property type="entry name" value="NTF2"/>
    <property type="match status" value="1"/>
</dbReference>
<evidence type="ECO:0000259" key="5">
    <source>
        <dbReference type="PROSITE" id="PS50177"/>
    </source>
</evidence>
<sequence>MSDVQTTASPHRNVVPSEVGWQFVPQYYTFVNKQPERLHCFYTKQSTFIHGTEGEDGKPCHGQQEIHRRIQSIGYQDCRVYIHSVDAQSSADGGIIIQVIGEMSNHDEPWRKFVQTFFLAEQPNGYFVLNDIFRFLKEDAVDSDEPGTEPGAAEETQTESVASTQEPVQEASREPTPPPRDATPPPAPVTREPTPPPAPESVPTPEAKSVTPEPVVKVPTPAPVAAPNGVPHAPPAEAPAATAAASPSPVPAAEIALAPEVKPATPEPPKPAAPPVPRTWATLAASNPKKWGTAVAQEIRGTSEAAPPSAPASGTSTPVSLRPSQAARPPQISGRQPVNVEMITTPHVFIKGVIDGLSNSALLNYLTTRYGPIKDSDVVRARACAFIEFQSLDSARKAIRDSSIGNGSGSGTGLWIDVDNGSQVSWVRISIEARKERGERPPPQAHSGTTSGFRGGDRGRGRGGDRGGRGRGAP</sequence>
<dbReference type="SUPFAM" id="SSF54928">
    <property type="entry name" value="RNA-binding domain, RBD"/>
    <property type="match status" value="1"/>
</dbReference>
<name>A0A0D7A9N1_9AGAR</name>
<feature type="region of interest" description="Disordered" evidence="3">
    <location>
        <begin position="301"/>
        <end position="337"/>
    </location>
</feature>
<dbReference type="InterPro" id="IPR035979">
    <property type="entry name" value="RBD_domain_sf"/>
</dbReference>
<feature type="domain" description="RRM" evidence="4">
    <location>
        <begin position="346"/>
        <end position="436"/>
    </location>
</feature>
<feature type="compositionally biased region" description="Low complexity" evidence="3">
    <location>
        <begin position="203"/>
        <end position="231"/>
    </location>
</feature>
<dbReference type="InterPro" id="IPR018222">
    <property type="entry name" value="Nuclear_transport_factor_2_euk"/>
</dbReference>
<dbReference type="SUPFAM" id="SSF54427">
    <property type="entry name" value="NTF2-like"/>
    <property type="match status" value="1"/>
</dbReference>
<feature type="compositionally biased region" description="Polar residues" evidence="3">
    <location>
        <begin position="158"/>
        <end position="167"/>
    </location>
</feature>
<dbReference type="EMBL" id="KN881933">
    <property type="protein sequence ID" value="KIY47528.1"/>
    <property type="molecule type" value="Genomic_DNA"/>
</dbReference>
<dbReference type="PROSITE" id="PS50177">
    <property type="entry name" value="NTF2_DOMAIN"/>
    <property type="match status" value="1"/>
</dbReference>
<dbReference type="GO" id="GO:0034517">
    <property type="term" value="P:ribophagy"/>
    <property type="evidence" value="ECO:0007669"/>
    <property type="project" value="TreeGrafter"/>
</dbReference>
<feature type="region of interest" description="Disordered" evidence="3">
    <location>
        <begin position="141"/>
        <end position="250"/>
    </location>
</feature>
<keyword evidence="7" id="KW-1185">Reference proteome</keyword>
<dbReference type="Pfam" id="PF00076">
    <property type="entry name" value="RRM_1"/>
    <property type="match status" value="1"/>
</dbReference>
<dbReference type="GO" id="GO:0003729">
    <property type="term" value="F:mRNA binding"/>
    <property type="evidence" value="ECO:0007669"/>
    <property type="project" value="TreeGrafter"/>
</dbReference>
<evidence type="ECO:0000256" key="3">
    <source>
        <dbReference type="SAM" id="MobiDB-lite"/>
    </source>
</evidence>